<dbReference type="EMBL" id="JBHTLR010000014">
    <property type="protein sequence ID" value="MFD1217309.1"/>
    <property type="molecule type" value="Genomic_DNA"/>
</dbReference>
<dbReference type="InterPro" id="IPR029052">
    <property type="entry name" value="Metallo-depent_PP-like"/>
</dbReference>
<dbReference type="Pfam" id="PF00149">
    <property type="entry name" value="Metallophos"/>
    <property type="match status" value="1"/>
</dbReference>
<evidence type="ECO:0000259" key="6">
    <source>
        <dbReference type="Pfam" id="PF00149"/>
    </source>
</evidence>
<proteinExistence type="inferred from homology"/>
<evidence type="ECO:0000313" key="8">
    <source>
        <dbReference type="Proteomes" id="UP001597264"/>
    </source>
</evidence>
<dbReference type="Proteomes" id="UP001597264">
    <property type="component" value="Unassembled WGS sequence"/>
</dbReference>
<comment type="catalytic activity">
    <reaction evidence="4 5">
        <text>P(1),P(4)-bis(5'-adenosyl) tetraphosphate + H2O = 2 ADP + 2 H(+)</text>
        <dbReference type="Rhea" id="RHEA:24252"/>
        <dbReference type="ChEBI" id="CHEBI:15377"/>
        <dbReference type="ChEBI" id="CHEBI:15378"/>
        <dbReference type="ChEBI" id="CHEBI:58141"/>
        <dbReference type="ChEBI" id="CHEBI:456216"/>
        <dbReference type="EC" id="3.6.1.41"/>
    </reaction>
</comment>
<comment type="function">
    <text evidence="1 5">Hydrolyzes diadenosine 5',5'''-P1,P4-tetraphosphate to yield ADP.</text>
</comment>
<dbReference type="HAMAP" id="MF_00199">
    <property type="entry name" value="ApaH"/>
    <property type="match status" value="1"/>
</dbReference>
<reference evidence="8" key="1">
    <citation type="journal article" date="2019" name="Int. J. Syst. Evol. Microbiol.">
        <title>The Global Catalogue of Microorganisms (GCM) 10K type strain sequencing project: providing services to taxonomists for standard genome sequencing and annotation.</title>
        <authorList>
            <consortium name="The Broad Institute Genomics Platform"/>
            <consortium name="The Broad Institute Genome Sequencing Center for Infectious Disease"/>
            <person name="Wu L."/>
            <person name="Ma J."/>
        </authorList>
    </citation>
    <scope>NUCLEOTIDE SEQUENCE [LARGE SCALE GENOMIC DNA]</scope>
    <source>
        <strain evidence="8">CCUG 54356</strain>
    </source>
</reference>
<evidence type="ECO:0000256" key="4">
    <source>
        <dbReference type="ARBA" id="ARBA00049417"/>
    </source>
</evidence>
<dbReference type="InterPro" id="IPR004843">
    <property type="entry name" value="Calcineurin-like_PHP"/>
</dbReference>
<name>A0ABW3UD08_9GAMM</name>
<dbReference type="RefSeq" id="WP_230437345.1">
    <property type="nucleotide sequence ID" value="NZ_CP087715.1"/>
</dbReference>
<gene>
    <name evidence="5" type="primary">apaH</name>
    <name evidence="7" type="ORF">ACFQ2X_11920</name>
</gene>
<evidence type="ECO:0000313" key="7">
    <source>
        <dbReference type="EMBL" id="MFD1217309.1"/>
    </source>
</evidence>
<dbReference type="PIRSF" id="PIRSF000903">
    <property type="entry name" value="B5n-ttraPtase_sm"/>
    <property type="match status" value="1"/>
</dbReference>
<dbReference type="EC" id="3.6.1.41" evidence="5"/>
<evidence type="ECO:0000256" key="5">
    <source>
        <dbReference type="HAMAP-Rule" id="MF_00199"/>
    </source>
</evidence>
<comment type="similarity">
    <text evidence="2 5">Belongs to the Ap4A hydrolase family.</text>
</comment>
<dbReference type="PANTHER" id="PTHR40942">
    <property type="match status" value="1"/>
</dbReference>
<dbReference type="NCBIfam" id="NF001204">
    <property type="entry name" value="PRK00166.1"/>
    <property type="match status" value="1"/>
</dbReference>
<organism evidence="7 8">
    <name type="scientific">Microbulbifer celer</name>
    <dbReference type="NCBI Taxonomy" id="435905"/>
    <lineage>
        <taxon>Bacteria</taxon>
        <taxon>Pseudomonadati</taxon>
        <taxon>Pseudomonadota</taxon>
        <taxon>Gammaproteobacteria</taxon>
        <taxon>Cellvibrionales</taxon>
        <taxon>Microbulbiferaceae</taxon>
        <taxon>Microbulbifer</taxon>
    </lineage>
</organism>
<accession>A0ABW3UD08</accession>
<dbReference type="NCBIfam" id="TIGR00668">
    <property type="entry name" value="apaH"/>
    <property type="match status" value="1"/>
</dbReference>
<feature type="domain" description="Calcineurin-like phosphoesterase" evidence="6">
    <location>
        <begin position="4"/>
        <end position="139"/>
    </location>
</feature>
<dbReference type="InterPro" id="IPR004617">
    <property type="entry name" value="ApaH"/>
</dbReference>
<evidence type="ECO:0000256" key="2">
    <source>
        <dbReference type="ARBA" id="ARBA00005419"/>
    </source>
</evidence>
<dbReference type="PANTHER" id="PTHR40942:SF4">
    <property type="entry name" value="CYTOCHROME C5"/>
    <property type="match status" value="1"/>
</dbReference>
<keyword evidence="3 5" id="KW-0378">Hydrolase</keyword>
<dbReference type="Gene3D" id="3.60.21.10">
    <property type="match status" value="1"/>
</dbReference>
<evidence type="ECO:0000256" key="1">
    <source>
        <dbReference type="ARBA" id="ARBA00003413"/>
    </source>
</evidence>
<dbReference type="CDD" id="cd07422">
    <property type="entry name" value="MPP_ApaH"/>
    <property type="match status" value="1"/>
</dbReference>
<dbReference type="GO" id="GO:0008803">
    <property type="term" value="F:bis(5'-nucleosyl)-tetraphosphatase (symmetrical) activity"/>
    <property type="evidence" value="ECO:0007669"/>
    <property type="project" value="UniProtKB-EC"/>
</dbReference>
<dbReference type="SUPFAM" id="SSF56300">
    <property type="entry name" value="Metallo-dependent phosphatases"/>
    <property type="match status" value="1"/>
</dbReference>
<protein>
    <recommendedName>
        <fullName evidence="5">Bis(5'-nucleosyl)-tetraphosphatase, symmetrical</fullName>
        <ecNumber evidence="5">3.6.1.41</ecNumber>
    </recommendedName>
    <alternativeName>
        <fullName evidence="5">Ap4A hydrolase</fullName>
    </alternativeName>
    <alternativeName>
        <fullName evidence="5">Diadenosine 5',5'''-P1,P4-tetraphosphate pyrophosphohydrolase</fullName>
    </alternativeName>
    <alternativeName>
        <fullName evidence="5">Diadenosine tetraphosphatase</fullName>
    </alternativeName>
</protein>
<sequence>MATYAIGDIQGCLEPLQRLLKKVRFNADKDRLWLAGDMVHRGPDSLGTLRFLYEHRHQVTAVLGNHDLHLLALAHGAKRLTDKEHDLAEVLRAKDADKLLGWLQNQPLMVHKKVAGKYFSMVHAGIPPIWSMSKALELSGEVHHALQDPAMAKAFFYGMYGNEPHLWNDHLIGVERLRSITNYFTRMRFCKADGTLDLITKQGPLAAHHDYQPWFSFEHRKTINDRIIFGHWAALEGEANTENIYALDTGCVWGGYLTAMRLEDEEFFCADCAFT</sequence>
<evidence type="ECO:0000256" key="3">
    <source>
        <dbReference type="ARBA" id="ARBA00022801"/>
    </source>
</evidence>
<comment type="caution">
    <text evidence="7">The sequence shown here is derived from an EMBL/GenBank/DDBJ whole genome shotgun (WGS) entry which is preliminary data.</text>
</comment>
<keyword evidence="8" id="KW-1185">Reference proteome</keyword>